<accession>A0AAN8X3G5</accession>
<organism evidence="1 2">
    <name type="scientific">Halocaridina rubra</name>
    <name type="common">Hawaiian red shrimp</name>
    <dbReference type="NCBI Taxonomy" id="373956"/>
    <lineage>
        <taxon>Eukaryota</taxon>
        <taxon>Metazoa</taxon>
        <taxon>Ecdysozoa</taxon>
        <taxon>Arthropoda</taxon>
        <taxon>Crustacea</taxon>
        <taxon>Multicrustacea</taxon>
        <taxon>Malacostraca</taxon>
        <taxon>Eumalacostraca</taxon>
        <taxon>Eucarida</taxon>
        <taxon>Decapoda</taxon>
        <taxon>Pleocyemata</taxon>
        <taxon>Caridea</taxon>
        <taxon>Atyoidea</taxon>
        <taxon>Atyidae</taxon>
        <taxon>Halocaridina</taxon>
    </lineage>
</organism>
<sequence length="150" mass="16066">MGFCVVSSSYQAYSPIPNYINYGAPHYGHHYQPKWIGPLASTIPAGVNGLIIPVSDTYEVSAAKNAFFSAYQEQLAKIGAYRYGSGYPHHHNLYTGHHVPAPYSPAVPAYGAVAHGPVQDTPAVAAAKAQFFHLYNKQAAAAAAAPDNYK</sequence>
<keyword evidence="2" id="KW-1185">Reference proteome</keyword>
<name>A0AAN8X3G5_HALRR</name>
<reference evidence="1 2" key="1">
    <citation type="submission" date="2023-11" db="EMBL/GenBank/DDBJ databases">
        <title>Halocaridina rubra genome assembly.</title>
        <authorList>
            <person name="Smith C."/>
        </authorList>
    </citation>
    <scope>NUCLEOTIDE SEQUENCE [LARGE SCALE GENOMIC DNA]</scope>
    <source>
        <strain evidence="1">EP-1</strain>
        <tissue evidence="1">Whole</tissue>
    </source>
</reference>
<comment type="caution">
    <text evidence="1">The sequence shown here is derived from an EMBL/GenBank/DDBJ whole genome shotgun (WGS) entry which is preliminary data.</text>
</comment>
<evidence type="ECO:0000313" key="2">
    <source>
        <dbReference type="Proteomes" id="UP001381693"/>
    </source>
</evidence>
<proteinExistence type="predicted"/>
<feature type="non-terminal residue" evidence="1">
    <location>
        <position position="150"/>
    </location>
</feature>
<evidence type="ECO:0008006" key="3">
    <source>
        <dbReference type="Google" id="ProtNLM"/>
    </source>
</evidence>
<evidence type="ECO:0000313" key="1">
    <source>
        <dbReference type="EMBL" id="KAK7073578.1"/>
    </source>
</evidence>
<dbReference type="Proteomes" id="UP001381693">
    <property type="component" value="Unassembled WGS sequence"/>
</dbReference>
<gene>
    <name evidence="1" type="ORF">SK128_028132</name>
</gene>
<protein>
    <recommendedName>
        <fullName evidence="3">Cuticle protein</fullName>
    </recommendedName>
</protein>
<dbReference type="AlphaFoldDB" id="A0AAN8X3G5"/>
<dbReference type="EMBL" id="JAXCGZ010012442">
    <property type="protein sequence ID" value="KAK7073578.1"/>
    <property type="molecule type" value="Genomic_DNA"/>
</dbReference>